<evidence type="ECO:0000256" key="6">
    <source>
        <dbReference type="SAM" id="Phobius"/>
    </source>
</evidence>
<feature type="transmembrane region" description="Helical" evidence="6">
    <location>
        <begin position="340"/>
        <end position="363"/>
    </location>
</feature>
<accession>A0ABN8HZA7</accession>
<name>A0ABN8HZA7_9NEOP</name>
<protein>
    <recommendedName>
        <fullName evidence="7">G-protein coupled receptors family 1 profile domain-containing protein</fullName>
    </recommendedName>
</protein>
<evidence type="ECO:0000256" key="3">
    <source>
        <dbReference type="ARBA" id="ARBA00022692"/>
    </source>
</evidence>
<organism evidence="8 9">
    <name type="scientific">Iphiclides podalirius</name>
    <name type="common">scarce swallowtail</name>
    <dbReference type="NCBI Taxonomy" id="110791"/>
    <lineage>
        <taxon>Eukaryota</taxon>
        <taxon>Metazoa</taxon>
        <taxon>Ecdysozoa</taxon>
        <taxon>Arthropoda</taxon>
        <taxon>Hexapoda</taxon>
        <taxon>Insecta</taxon>
        <taxon>Pterygota</taxon>
        <taxon>Neoptera</taxon>
        <taxon>Endopterygota</taxon>
        <taxon>Lepidoptera</taxon>
        <taxon>Glossata</taxon>
        <taxon>Ditrysia</taxon>
        <taxon>Papilionoidea</taxon>
        <taxon>Papilionidae</taxon>
        <taxon>Papilioninae</taxon>
        <taxon>Iphiclides</taxon>
    </lineage>
</organism>
<evidence type="ECO:0000256" key="2">
    <source>
        <dbReference type="ARBA" id="ARBA00010663"/>
    </source>
</evidence>
<dbReference type="Proteomes" id="UP000837857">
    <property type="component" value="Chromosome 14"/>
</dbReference>
<dbReference type="InterPro" id="IPR000276">
    <property type="entry name" value="GPCR_Rhodpsn"/>
</dbReference>
<evidence type="ECO:0000256" key="4">
    <source>
        <dbReference type="ARBA" id="ARBA00022989"/>
    </source>
</evidence>
<dbReference type="InterPro" id="IPR053219">
    <property type="entry name" value="GPCR_Dmsr-1"/>
</dbReference>
<dbReference type="PROSITE" id="PS50262">
    <property type="entry name" value="G_PROTEIN_RECEP_F1_2"/>
    <property type="match status" value="1"/>
</dbReference>
<dbReference type="Pfam" id="PF00001">
    <property type="entry name" value="7tm_1"/>
    <property type="match status" value="1"/>
</dbReference>
<evidence type="ECO:0000313" key="9">
    <source>
        <dbReference type="Proteomes" id="UP000837857"/>
    </source>
</evidence>
<evidence type="ECO:0000313" key="8">
    <source>
        <dbReference type="EMBL" id="CAH2042477.1"/>
    </source>
</evidence>
<proteinExistence type="inferred from homology"/>
<evidence type="ECO:0000256" key="1">
    <source>
        <dbReference type="ARBA" id="ARBA00004370"/>
    </source>
</evidence>
<gene>
    <name evidence="8" type="ORF">IPOD504_LOCUS3852</name>
</gene>
<feature type="non-terminal residue" evidence="8">
    <location>
        <position position="1"/>
    </location>
</feature>
<feature type="transmembrane region" description="Helical" evidence="6">
    <location>
        <begin position="159"/>
        <end position="187"/>
    </location>
</feature>
<dbReference type="PRINTS" id="PR00237">
    <property type="entry name" value="GPCRRHODOPSN"/>
</dbReference>
<comment type="subcellular location">
    <subcellularLocation>
        <location evidence="1">Membrane</location>
    </subcellularLocation>
</comment>
<reference evidence="8" key="1">
    <citation type="submission" date="2022-03" db="EMBL/GenBank/DDBJ databases">
        <authorList>
            <person name="Martin H S."/>
        </authorList>
    </citation>
    <scope>NUCLEOTIDE SEQUENCE</scope>
</reference>
<evidence type="ECO:0000256" key="5">
    <source>
        <dbReference type="ARBA" id="ARBA00023136"/>
    </source>
</evidence>
<keyword evidence="5 6" id="KW-0472">Membrane</keyword>
<dbReference type="Gene3D" id="1.20.1070.10">
    <property type="entry name" value="Rhodopsin 7-helix transmembrane proteins"/>
    <property type="match status" value="1"/>
</dbReference>
<comment type="similarity">
    <text evidence="2">Belongs to the G-protein coupled receptor 1 family.</text>
</comment>
<dbReference type="CDD" id="cd14978">
    <property type="entry name" value="7tmA_FMRFamide_R-like"/>
    <property type="match status" value="1"/>
</dbReference>
<feature type="transmembrane region" description="Helical" evidence="6">
    <location>
        <begin position="123"/>
        <end position="147"/>
    </location>
</feature>
<dbReference type="EMBL" id="OW152826">
    <property type="protein sequence ID" value="CAH2042477.1"/>
    <property type="molecule type" value="Genomic_DNA"/>
</dbReference>
<dbReference type="SUPFAM" id="SSF81321">
    <property type="entry name" value="Family A G protein-coupled receptor-like"/>
    <property type="match status" value="1"/>
</dbReference>
<feature type="transmembrane region" description="Helical" evidence="6">
    <location>
        <begin position="208"/>
        <end position="229"/>
    </location>
</feature>
<keyword evidence="4 6" id="KW-1133">Transmembrane helix</keyword>
<keyword evidence="9" id="KW-1185">Reference proteome</keyword>
<dbReference type="PANTHER" id="PTHR46273">
    <property type="entry name" value="MYOSUPPRESSIN RECEPTOR 1, ISOFORM B-RELATED"/>
    <property type="match status" value="1"/>
</dbReference>
<feature type="transmembrane region" description="Helical" evidence="6">
    <location>
        <begin position="264"/>
        <end position="291"/>
    </location>
</feature>
<feature type="domain" description="G-protein coupled receptors family 1 profile" evidence="7">
    <location>
        <begin position="102"/>
        <end position="395"/>
    </location>
</feature>
<dbReference type="PANTHER" id="PTHR46273:SF4">
    <property type="entry name" value="AT19640P"/>
    <property type="match status" value="1"/>
</dbReference>
<sequence>MLADHDARHSYAETNGTFGANFSLFDDTRLTSILKRGGSNDSTKIKELLRALEDMRNLYNISVTKECHRSEYCTGEFRDVLLAYNRIHGYVSLLICLFGSLANAFNVVVLTRRDLATAPINRLLKWLAVADVFVMLEYVPFTVYRYMLLPRQEERPYAWAVYMLFHMHFTQLLHTASILLTLSLAIWRYIAIKYPSHGPSLCTDRRCSIAILISFLLPPILCIPSYFVFTIHNDVSIDKSATKVASKVYYVDSNYDGVLYQLNFWVHAVFIKLLPCVILTIISAWLIRVLYRANSRKRMLKGYNACPAPTVVNGNGNVFTRKPTKRSKAEKRTDRTTKMLVAVLLLFLLTEFPQGILGLMSGVLGRCFFKRCYDLFGELMDALALLNGAINFILYCSMSRQFRTTFGQIIRNRCTSAPRAGSHTELQTTYV</sequence>
<evidence type="ECO:0000259" key="7">
    <source>
        <dbReference type="PROSITE" id="PS50262"/>
    </source>
</evidence>
<feature type="transmembrane region" description="Helical" evidence="6">
    <location>
        <begin position="375"/>
        <end position="396"/>
    </location>
</feature>
<feature type="transmembrane region" description="Helical" evidence="6">
    <location>
        <begin position="87"/>
        <end position="111"/>
    </location>
</feature>
<dbReference type="InterPro" id="IPR017452">
    <property type="entry name" value="GPCR_Rhodpsn_7TM"/>
</dbReference>
<keyword evidence="3 6" id="KW-0812">Transmembrane</keyword>